<accession>A0A7S2ZNF9</accession>
<evidence type="ECO:0000313" key="25">
    <source>
        <dbReference type="EMBL" id="CAE0045144.1"/>
    </source>
</evidence>
<evidence type="ECO:0000313" key="20">
    <source>
        <dbReference type="EMBL" id="CAE0045138.1"/>
    </source>
</evidence>
<dbReference type="EMBL" id="HBHW01016910">
    <property type="protein sequence ID" value="CAE0045136.1"/>
    <property type="molecule type" value="Transcribed_RNA"/>
</dbReference>
<dbReference type="FunFam" id="3.30.160.60:FF:000110">
    <property type="entry name" value="Zinc finger protein-like"/>
    <property type="match status" value="1"/>
</dbReference>
<dbReference type="EMBL" id="HBHW01016902">
    <property type="protein sequence ID" value="CAE0045128.1"/>
    <property type="molecule type" value="Transcribed_RNA"/>
</dbReference>
<dbReference type="EMBL" id="HBHW01016900">
    <property type="protein sequence ID" value="CAE0045126.1"/>
    <property type="molecule type" value="Transcribed_RNA"/>
</dbReference>
<evidence type="ECO:0000313" key="15">
    <source>
        <dbReference type="EMBL" id="CAE0045133.1"/>
    </source>
</evidence>
<evidence type="ECO:0000256" key="2">
    <source>
        <dbReference type="ARBA" id="ARBA00022723"/>
    </source>
</evidence>
<dbReference type="EMBL" id="HBHW01016911">
    <property type="protein sequence ID" value="CAE0045137.1"/>
    <property type="molecule type" value="Transcribed_RNA"/>
</dbReference>
<dbReference type="AlphaFoldDB" id="A0A7S2ZNF9"/>
<dbReference type="EMBL" id="HBHW01016906">
    <property type="protein sequence ID" value="CAE0045132.1"/>
    <property type="molecule type" value="Transcribed_RNA"/>
</dbReference>
<keyword evidence="6" id="KW-0539">Nucleus</keyword>
<evidence type="ECO:0000259" key="8">
    <source>
        <dbReference type="PROSITE" id="PS50157"/>
    </source>
</evidence>
<dbReference type="EMBL" id="HBHW01016918">
    <property type="protein sequence ID" value="CAE0045144.1"/>
    <property type="molecule type" value="Transcribed_RNA"/>
</dbReference>
<sequence>MAEAFLAGMDSRSLSWLLMTNENDFLADGANSNALIIQAKNRGGATPLLMGGRTPMAYLMLTEETDDYAFGRMSAELPIPVLLRFGSALEQRFRISIHADCAEIVLSNWYENNMLVFYKIELGTMKADWTPTLTCICVDKDESHQIKYSAILESRKLSKEEKEGGFNFAPFNPPKTPFGVLFRKMSTTGRKPKMTTITTWELFKVVLSTFLASMLQRQIVIFQHVGNQCIPMIATWGNFSLELIQGQTEMDQRKTMLFDRVLQNLPIFTPLKTADFSVEETAVASSGQVALLESGLVGKAGVQVENLSDFDVDDAMLSMTISSEVSGMSASQSSTETKTKIKSGCGFCGASFDRKYDRERHVRTVHLQEKRFVCKVCDKRFSQSSHLKTHVESVHEQKRDSQCDVCGTFFSTKYKLQRHIRSVHLKERPYKCDICGTGYFQRSDMIRHKQHRHMSESTRPSTVDLSHTGLPMEGLRPVLF</sequence>
<dbReference type="EMBL" id="HBHW01016907">
    <property type="protein sequence ID" value="CAE0045133.1"/>
    <property type="molecule type" value="Transcribed_RNA"/>
</dbReference>
<dbReference type="InterPro" id="IPR050527">
    <property type="entry name" value="Snail/Krueppel_Znf"/>
</dbReference>
<feature type="domain" description="C2H2-type" evidence="8">
    <location>
        <begin position="343"/>
        <end position="371"/>
    </location>
</feature>
<dbReference type="EMBL" id="HBHW01016908">
    <property type="protein sequence ID" value="CAE0045134.1"/>
    <property type="molecule type" value="Transcribed_RNA"/>
</dbReference>
<feature type="domain" description="C2H2-type" evidence="8">
    <location>
        <begin position="401"/>
        <end position="429"/>
    </location>
</feature>
<dbReference type="GO" id="GO:0008270">
    <property type="term" value="F:zinc ion binding"/>
    <property type="evidence" value="ECO:0007669"/>
    <property type="project" value="UniProtKB-KW"/>
</dbReference>
<reference evidence="22" key="1">
    <citation type="submission" date="2021-01" db="EMBL/GenBank/DDBJ databases">
        <authorList>
            <person name="Corre E."/>
            <person name="Pelletier E."/>
            <person name="Niang G."/>
            <person name="Scheremetjew M."/>
            <person name="Finn R."/>
            <person name="Kale V."/>
            <person name="Holt S."/>
            <person name="Cochrane G."/>
            <person name="Meng A."/>
            <person name="Brown T."/>
            <person name="Cohen L."/>
        </authorList>
    </citation>
    <scope>NUCLEOTIDE SEQUENCE</scope>
    <source>
        <strain evidence="22">CCMP 769</strain>
    </source>
</reference>
<evidence type="ECO:0000256" key="1">
    <source>
        <dbReference type="ARBA" id="ARBA00004123"/>
    </source>
</evidence>
<gene>
    <name evidence="9" type="ORF">RMAR00112_LOCUS13101</name>
    <name evidence="10" type="ORF">RMAR00112_LOCUS13102</name>
    <name evidence="11" type="ORF">RMAR00112_LOCUS13103</name>
    <name evidence="12" type="ORF">RMAR00112_LOCUS13104</name>
    <name evidence="13" type="ORF">RMAR00112_LOCUS13106</name>
    <name evidence="14" type="ORF">RMAR00112_LOCUS13107</name>
    <name evidence="15" type="ORF">RMAR00112_LOCUS13108</name>
    <name evidence="16" type="ORF">RMAR00112_LOCUS13109</name>
    <name evidence="17" type="ORF">RMAR00112_LOCUS13110</name>
    <name evidence="18" type="ORF">RMAR00112_LOCUS13111</name>
    <name evidence="19" type="ORF">RMAR00112_LOCUS13112</name>
    <name evidence="20" type="ORF">RMAR00112_LOCUS13113</name>
    <name evidence="21" type="ORF">RMAR00112_LOCUS13114</name>
    <name evidence="22" type="ORF">RMAR00112_LOCUS13115</name>
    <name evidence="23" type="ORF">RMAR00112_LOCUS13117</name>
    <name evidence="24" type="ORF">RMAR00112_LOCUS13118</name>
    <name evidence="25" type="ORF">RMAR00112_LOCUS13119</name>
    <name evidence="26" type="ORF">RMAR00112_LOCUS13120</name>
</gene>
<dbReference type="Gene3D" id="3.30.160.60">
    <property type="entry name" value="Classic Zinc Finger"/>
    <property type="match status" value="3"/>
</dbReference>
<dbReference type="GO" id="GO:0000981">
    <property type="term" value="F:DNA-binding transcription factor activity, RNA polymerase II-specific"/>
    <property type="evidence" value="ECO:0007669"/>
    <property type="project" value="TreeGrafter"/>
</dbReference>
<keyword evidence="4 7" id="KW-0863">Zinc-finger</keyword>
<evidence type="ECO:0000313" key="9">
    <source>
        <dbReference type="EMBL" id="CAE0045126.1"/>
    </source>
</evidence>
<dbReference type="EMBL" id="HBHW01016913">
    <property type="protein sequence ID" value="CAE0045139.1"/>
    <property type="molecule type" value="Transcribed_RNA"/>
</dbReference>
<keyword evidence="3" id="KW-0677">Repeat</keyword>
<organism evidence="22">
    <name type="scientific">Rhodosorus marinus</name>
    <dbReference type="NCBI Taxonomy" id="101924"/>
    <lineage>
        <taxon>Eukaryota</taxon>
        <taxon>Rhodophyta</taxon>
        <taxon>Stylonematophyceae</taxon>
        <taxon>Stylonematales</taxon>
        <taxon>Stylonemataceae</taxon>
        <taxon>Rhodosorus</taxon>
    </lineage>
</organism>
<evidence type="ECO:0000313" key="26">
    <source>
        <dbReference type="EMBL" id="CAE0045145.1"/>
    </source>
</evidence>
<evidence type="ECO:0000313" key="22">
    <source>
        <dbReference type="EMBL" id="CAE0045140.1"/>
    </source>
</evidence>
<evidence type="ECO:0000313" key="24">
    <source>
        <dbReference type="EMBL" id="CAE0045143.1"/>
    </source>
</evidence>
<dbReference type="SMART" id="SM00355">
    <property type="entry name" value="ZnF_C2H2"/>
    <property type="match status" value="4"/>
</dbReference>
<dbReference type="EMBL" id="HBHW01016919">
    <property type="protein sequence ID" value="CAE0045145.1"/>
    <property type="molecule type" value="Transcribed_RNA"/>
</dbReference>
<dbReference type="GO" id="GO:0000978">
    <property type="term" value="F:RNA polymerase II cis-regulatory region sequence-specific DNA binding"/>
    <property type="evidence" value="ECO:0007669"/>
    <property type="project" value="TreeGrafter"/>
</dbReference>
<evidence type="ECO:0000313" key="18">
    <source>
        <dbReference type="EMBL" id="CAE0045136.1"/>
    </source>
</evidence>
<evidence type="ECO:0000256" key="6">
    <source>
        <dbReference type="ARBA" id="ARBA00023242"/>
    </source>
</evidence>
<keyword evidence="5" id="KW-0862">Zinc</keyword>
<evidence type="ECO:0000256" key="7">
    <source>
        <dbReference type="PROSITE-ProRule" id="PRU00042"/>
    </source>
</evidence>
<evidence type="ECO:0000313" key="12">
    <source>
        <dbReference type="EMBL" id="CAE0045129.1"/>
    </source>
</evidence>
<evidence type="ECO:0000313" key="17">
    <source>
        <dbReference type="EMBL" id="CAE0045135.1"/>
    </source>
</evidence>
<evidence type="ECO:0000256" key="3">
    <source>
        <dbReference type="ARBA" id="ARBA00022737"/>
    </source>
</evidence>
<evidence type="ECO:0000313" key="16">
    <source>
        <dbReference type="EMBL" id="CAE0045134.1"/>
    </source>
</evidence>
<dbReference type="EMBL" id="HBHW01016909">
    <property type="protein sequence ID" value="CAE0045135.1"/>
    <property type="molecule type" value="Transcribed_RNA"/>
</dbReference>
<dbReference type="EMBL" id="HBHW01016917">
    <property type="protein sequence ID" value="CAE0045143.1"/>
    <property type="molecule type" value="Transcribed_RNA"/>
</dbReference>
<dbReference type="PROSITE" id="PS00028">
    <property type="entry name" value="ZINC_FINGER_C2H2_1"/>
    <property type="match status" value="4"/>
</dbReference>
<dbReference type="PROSITE" id="PS50157">
    <property type="entry name" value="ZINC_FINGER_C2H2_2"/>
    <property type="match status" value="4"/>
</dbReference>
<comment type="subcellular location">
    <subcellularLocation>
        <location evidence="1">Nucleus</location>
    </subcellularLocation>
</comment>
<dbReference type="InterPro" id="IPR013087">
    <property type="entry name" value="Znf_C2H2_type"/>
</dbReference>
<evidence type="ECO:0000313" key="10">
    <source>
        <dbReference type="EMBL" id="CAE0045127.1"/>
    </source>
</evidence>
<proteinExistence type="predicted"/>
<evidence type="ECO:0000313" key="23">
    <source>
        <dbReference type="EMBL" id="CAE0045142.1"/>
    </source>
</evidence>
<feature type="domain" description="C2H2-type" evidence="8">
    <location>
        <begin position="372"/>
        <end position="400"/>
    </location>
</feature>
<dbReference type="SUPFAM" id="SSF57667">
    <property type="entry name" value="beta-beta-alpha zinc fingers"/>
    <property type="match status" value="2"/>
</dbReference>
<dbReference type="PANTHER" id="PTHR24388">
    <property type="entry name" value="ZINC FINGER PROTEIN"/>
    <property type="match status" value="1"/>
</dbReference>
<dbReference type="EMBL" id="HBHW01016912">
    <property type="protein sequence ID" value="CAE0045138.1"/>
    <property type="molecule type" value="Transcribed_RNA"/>
</dbReference>
<dbReference type="PANTHER" id="PTHR24388:SF54">
    <property type="entry name" value="PROTEIN ESCARGOT"/>
    <property type="match status" value="1"/>
</dbReference>
<dbReference type="EMBL" id="HBHW01016914">
    <property type="protein sequence ID" value="CAE0045140.1"/>
    <property type="molecule type" value="Transcribed_RNA"/>
</dbReference>
<dbReference type="EMBL" id="HBHW01016903">
    <property type="protein sequence ID" value="CAE0045129.1"/>
    <property type="molecule type" value="Transcribed_RNA"/>
</dbReference>
<feature type="domain" description="C2H2-type" evidence="8">
    <location>
        <begin position="430"/>
        <end position="458"/>
    </location>
</feature>
<dbReference type="Pfam" id="PF00096">
    <property type="entry name" value="zf-C2H2"/>
    <property type="match status" value="2"/>
</dbReference>
<evidence type="ECO:0000313" key="21">
    <source>
        <dbReference type="EMBL" id="CAE0045139.1"/>
    </source>
</evidence>
<evidence type="ECO:0000256" key="4">
    <source>
        <dbReference type="ARBA" id="ARBA00022771"/>
    </source>
</evidence>
<dbReference type="EMBL" id="HBHW01016901">
    <property type="protein sequence ID" value="CAE0045127.1"/>
    <property type="molecule type" value="Transcribed_RNA"/>
</dbReference>
<dbReference type="EMBL" id="HBHW01016916">
    <property type="protein sequence ID" value="CAE0045142.1"/>
    <property type="molecule type" value="Transcribed_RNA"/>
</dbReference>
<keyword evidence="2" id="KW-0479">Metal-binding</keyword>
<evidence type="ECO:0000313" key="14">
    <source>
        <dbReference type="EMBL" id="CAE0045132.1"/>
    </source>
</evidence>
<dbReference type="EMBL" id="HBHW01016905">
    <property type="protein sequence ID" value="CAE0045131.1"/>
    <property type="molecule type" value="Transcribed_RNA"/>
</dbReference>
<evidence type="ECO:0000313" key="11">
    <source>
        <dbReference type="EMBL" id="CAE0045128.1"/>
    </source>
</evidence>
<dbReference type="InterPro" id="IPR036236">
    <property type="entry name" value="Znf_C2H2_sf"/>
</dbReference>
<dbReference type="GO" id="GO:0005634">
    <property type="term" value="C:nucleus"/>
    <property type="evidence" value="ECO:0007669"/>
    <property type="project" value="UniProtKB-SubCell"/>
</dbReference>
<evidence type="ECO:0000313" key="13">
    <source>
        <dbReference type="EMBL" id="CAE0045131.1"/>
    </source>
</evidence>
<name>A0A7S2ZNF9_9RHOD</name>
<evidence type="ECO:0000313" key="19">
    <source>
        <dbReference type="EMBL" id="CAE0045137.1"/>
    </source>
</evidence>
<evidence type="ECO:0000256" key="5">
    <source>
        <dbReference type="ARBA" id="ARBA00022833"/>
    </source>
</evidence>
<protein>
    <recommendedName>
        <fullName evidence="8">C2H2-type domain-containing protein</fullName>
    </recommendedName>
</protein>